<protein>
    <submittedName>
        <fullName evidence="1">Uncharacterized protein</fullName>
    </submittedName>
</protein>
<proteinExistence type="predicted"/>
<dbReference type="AlphaFoldDB" id="A0A7Y3T4F4"/>
<gene>
    <name evidence="1" type="ORF">EHE22_08800</name>
</gene>
<accession>A0A7Y3T4F4</accession>
<sequence length="531" mass="58218">MSHLAVGNKPGFGPVVAVVRDDSAEWTTIPATDYSRFFLTTEGQNLSYMFGKYHFTNGFTESIYPAGSDVFQGAAYVVTGGSASTATRGLTVMKNTGGTATYWGYCEIFPRFAELGGIIPVFEVKLIDSNDRVKLFDFNGAQGNQQLFSIGTLYNSVIANVSPSSEQVVSIGNNYNKLHTAFAYSGWCGRGTNYTGPQQAYIQNIGGNTYRLLSCQWDLPANNVALPFPNASPTPGQEVVRISGSEVKVARRGLTVDTTNPRGLMINSNKAPMMCIMMDETPIIPAGGTLYRPNRSLVSLHPTMFLDAILRYDGRQYSIPPVDPNVSRSGRECRFFYKIDPNGITFYNEGDYAVGCKYMIYATSTEGNTSGGNQVLRRVFNDVQIKRPGSNDANPSSNEILLDTRLPSVRILSEGWIPIGNFSTGNSQDALFGTHAAIVNFPNPSGMFIFPKVIGNWPDLMAQGYYRSLRPGNVVSWRTSNYCMTTVVEPTRMIIHLSPGAPTDVLANTGWQYTMPDPIGVRYYVFGATQI</sequence>
<dbReference type="EMBL" id="PKQI01000002">
    <property type="protein sequence ID" value="NNV20521.1"/>
    <property type="molecule type" value="Genomic_DNA"/>
</dbReference>
<reference evidence="1 2" key="1">
    <citation type="submission" date="2018-11" db="EMBL/GenBank/DDBJ databases">
        <title>Genome sequencing and analysis.</title>
        <authorList>
            <person name="Huang Y.-T."/>
        </authorList>
    </citation>
    <scope>NUCLEOTIDE SEQUENCE [LARGE SCALE GENOMIC DNA]</scope>
    <source>
        <strain evidence="1 2">SHIN</strain>
    </source>
</reference>
<comment type="caution">
    <text evidence="1">The sequence shown here is derived from an EMBL/GenBank/DDBJ whole genome shotgun (WGS) entry which is preliminary data.</text>
</comment>
<name>A0A7Y3T4F4_9HYPH</name>
<evidence type="ECO:0000313" key="2">
    <source>
        <dbReference type="Proteomes" id="UP000526233"/>
    </source>
</evidence>
<dbReference type="Proteomes" id="UP000526233">
    <property type="component" value="Unassembled WGS sequence"/>
</dbReference>
<dbReference type="RefSeq" id="WP_171379840.1">
    <property type="nucleotide sequence ID" value="NZ_PKQI01000002.1"/>
</dbReference>
<organism evidence="1 2">
    <name type="scientific">Brucella pseudogrignonensis</name>
    <dbReference type="NCBI Taxonomy" id="419475"/>
    <lineage>
        <taxon>Bacteria</taxon>
        <taxon>Pseudomonadati</taxon>
        <taxon>Pseudomonadota</taxon>
        <taxon>Alphaproteobacteria</taxon>
        <taxon>Hyphomicrobiales</taxon>
        <taxon>Brucellaceae</taxon>
        <taxon>Brucella/Ochrobactrum group</taxon>
        <taxon>Brucella</taxon>
    </lineage>
</organism>
<evidence type="ECO:0000313" key="1">
    <source>
        <dbReference type="EMBL" id="NNV20521.1"/>
    </source>
</evidence>